<dbReference type="AlphaFoldDB" id="F5RJ21"/>
<evidence type="ECO:0000259" key="5">
    <source>
        <dbReference type="Pfam" id="PF03389"/>
    </source>
</evidence>
<evidence type="ECO:0000256" key="1">
    <source>
        <dbReference type="ARBA" id="ARBA00010873"/>
    </source>
</evidence>
<keyword evidence="3" id="KW-0175">Coiled coil</keyword>
<proteinExistence type="inferred from homology"/>
<dbReference type="Gene3D" id="3.30.930.30">
    <property type="match status" value="1"/>
</dbReference>
<protein>
    <submittedName>
        <fullName evidence="6">Relaxation protein</fullName>
    </submittedName>
</protein>
<dbReference type="eggNOG" id="COG1196">
    <property type="taxonomic scope" value="Bacteria"/>
</dbReference>
<comment type="caution">
    <text evidence="6">The sequence shown here is derived from an EMBL/GenBank/DDBJ whole genome shotgun (WGS) entry which is preliminary data.</text>
</comment>
<evidence type="ECO:0000256" key="2">
    <source>
        <dbReference type="ARBA" id="ARBA00022971"/>
    </source>
</evidence>
<dbReference type="Proteomes" id="UP000004067">
    <property type="component" value="Unassembled WGS sequence"/>
</dbReference>
<comment type="similarity">
    <text evidence="1">Belongs to the MobA/MobL family.</text>
</comment>
<dbReference type="Pfam" id="PF03389">
    <property type="entry name" value="MobA_MobL"/>
    <property type="match status" value="1"/>
</dbReference>
<name>F5RJ21_9FIRM</name>
<feature type="coiled-coil region" evidence="3">
    <location>
        <begin position="554"/>
        <end position="595"/>
    </location>
</feature>
<dbReference type="STRING" id="888060.HMPREF9081_0256"/>
<dbReference type="HOGENOM" id="CLU_012252_0_0_9"/>
<keyword evidence="7" id="KW-1185">Reference proteome</keyword>
<dbReference type="InterPro" id="IPR005053">
    <property type="entry name" value="MobA_MobL"/>
</dbReference>
<dbReference type="EMBL" id="AFHQ01000005">
    <property type="protein sequence ID" value="EGK62252.1"/>
    <property type="molecule type" value="Genomic_DNA"/>
</dbReference>
<evidence type="ECO:0000256" key="4">
    <source>
        <dbReference type="SAM" id="MobiDB-lite"/>
    </source>
</evidence>
<organism evidence="6 7">
    <name type="scientific">Centipeda periodontii DSM 2778</name>
    <dbReference type="NCBI Taxonomy" id="888060"/>
    <lineage>
        <taxon>Bacteria</taxon>
        <taxon>Bacillati</taxon>
        <taxon>Bacillota</taxon>
        <taxon>Negativicutes</taxon>
        <taxon>Selenomonadales</taxon>
        <taxon>Selenomonadaceae</taxon>
        <taxon>Centipeda</taxon>
    </lineage>
</organism>
<evidence type="ECO:0000256" key="3">
    <source>
        <dbReference type="SAM" id="Coils"/>
    </source>
</evidence>
<accession>F5RJ21</accession>
<feature type="region of interest" description="Disordered" evidence="4">
    <location>
        <begin position="637"/>
        <end position="677"/>
    </location>
</feature>
<dbReference type="RefSeq" id="WP_006305066.1">
    <property type="nucleotide sequence ID" value="NZ_GL892076.1"/>
</dbReference>
<reference evidence="6 7" key="1">
    <citation type="submission" date="2011-04" db="EMBL/GenBank/DDBJ databases">
        <authorList>
            <person name="Muzny D."/>
            <person name="Qin X."/>
            <person name="Deng J."/>
            <person name="Jiang H."/>
            <person name="Liu Y."/>
            <person name="Qu J."/>
            <person name="Song X.-Z."/>
            <person name="Zhang L."/>
            <person name="Thornton R."/>
            <person name="Coyle M."/>
            <person name="Francisco L."/>
            <person name="Jackson L."/>
            <person name="Javaid M."/>
            <person name="Korchina V."/>
            <person name="Kovar C."/>
            <person name="Mata R."/>
            <person name="Mathew T."/>
            <person name="Ngo R."/>
            <person name="Nguyen L."/>
            <person name="Nguyen N."/>
            <person name="Okwuonu G."/>
            <person name="Ongeri F."/>
            <person name="Pham C."/>
            <person name="Simmons D."/>
            <person name="Wilczek-Boney K."/>
            <person name="Hale W."/>
            <person name="Jakkamsetti A."/>
            <person name="Pham P."/>
            <person name="Ruth R."/>
            <person name="San Lucas F."/>
            <person name="Warren J."/>
            <person name="Zhang J."/>
            <person name="Zhao Z."/>
            <person name="Zhou C."/>
            <person name="Zhu D."/>
            <person name="Lee S."/>
            <person name="Bess C."/>
            <person name="Blankenburg K."/>
            <person name="Forbes L."/>
            <person name="Fu Q."/>
            <person name="Gubbala S."/>
            <person name="Hirani K."/>
            <person name="Jayaseelan J.C."/>
            <person name="Lara F."/>
            <person name="Munidasa M."/>
            <person name="Palculict T."/>
            <person name="Patil S."/>
            <person name="Pu L.-L."/>
            <person name="Saada N."/>
            <person name="Tang L."/>
            <person name="Weissenberger G."/>
            <person name="Zhu Y."/>
            <person name="Hemphill L."/>
            <person name="Shang Y."/>
            <person name="Youmans B."/>
            <person name="Ayvaz T."/>
            <person name="Ross M."/>
            <person name="Santibanez J."/>
            <person name="Aqrawi P."/>
            <person name="Gross S."/>
            <person name="Joshi V."/>
            <person name="Fowler G."/>
            <person name="Nazareth L."/>
            <person name="Reid J."/>
            <person name="Worley K."/>
            <person name="Petrosino J."/>
            <person name="Highlander S."/>
            <person name="Gibbs R."/>
        </authorList>
    </citation>
    <scope>NUCLEOTIDE SEQUENCE [LARGE SCALE GENOMIC DNA]</scope>
    <source>
        <strain evidence="6 7">DSM 2778</strain>
    </source>
</reference>
<evidence type="ECO:0000313" key="6">
    <source>
        <dbReference type="EMBL" id="EGK62252.1"/>
    </source>
</evidence>
<gene>
    <name evidence="6" type="ORF">HMPREF9081_0256</name>
</gene>
<feature type="domain" description="MobA/MobL protein" evidence="5">
    <location>
        <begin position="32"/>
        <end position="205"/>
    </location>
</feature>
<evidence type="ECO:0000313" key="7">
    <source>
        <dbReference type="Proteomes" id="UP000004067"/>
    </source>
</evidence>
<keyword evidence="2" id="KW-0184">Conjugation</keyword>
<sequence length="726" mass="82692">MEVLQKGTNSTFASSHLQYINREAAHEMRGGCVATGHQMPRWAEDSPLKFFHAADRYERANGERYKEIIFALPNELNLAQQKEILDEFLSKHLADHYYAWAIHEKVGTLSFGERQPHVHIMFSTREIDAQERQQERTPEKFFGRANRKHPAKGGCAKAEKWVGKNRKDYLLHLREDFAKIQNDVLEKYGVPVRVDHRTLKAQQEDALRRGDHVLAELLDRIPETDFAVSLDDILKKNARVERFHRLRALNDRYRNLVSAKNLAADRIRQSKAEELFENLLDEYNNLQDHLPEDVRKDLGDAHRDLIATETTVLWGDAAQEQARLSFMEEETRTLWHDMKAVRKELLDLRALAAGVQAAEKNAGDEEHAAGDLLPVLEKRIAAAQKKYQRLAKKLQPEMRKLSARGTARNIEMRVNQLLFENELAKKRFEKRLRDFAQTIETAKKNLRKEQEPQSFSLADVVRILAEAKRHTDAAVVEKRKELAAAQKDVLTSERAELIAQNIFAGGAWKELRARENSHRKQEQYYKNDVEAWKKDRSAFDKKEAPGFFASSAAKKAHKEEENALEERRSALLERKENLTKEAAELARMRSELTERCSTPKAVKKIASIAAGVMERNKPFAAKASKIAAELAAMTKESAELGKEKSAADRQRKSEGDGARYIAAPSSGSGGARRTPLQAARTIAKGIRDPQYAALVARSKDSRMGENWMLVSEMEKDEILAESAKGR</sequence>
<feature type="compositionally biased region" description="Basic and acidic residues" evidence="4">
    <location>
        <begin position="637"/>
        <end position="657"/>
    </location>
</feature>